<sequence length="274" mass="29708">MVNEPDELSENARRAVGAGCGLLGGLASAGIGLLLGGPVGALVSGAGAPVLTWAINDLADRVMSTRERERVGATFALAVEYLSEERGRGRYLRTDGFFSVQPDGTTPAHEAIEGVLLAAQREPAERKLQFYAKLLAMIAIDETITPTLASWMIKTAQELTWRQYLILALVQQKDKFVIPAIDMHQGKLDSWHTWGLTEEWRELGFGRREFLAAPSGTTPNGRLPITLGNANGFRISQGGALLYNCLGLPDIPKADIEALLDDLRTIESLRIGNV</sequence>
<protein>
    <submittedName>
        <fullName evidence="1">Uncharacterized protein</fullName>
    </submittedName>
</protein>
<proteinExistence type="predicted"/>
<evidence type="ECO:0000313" key="1">
    <source>
        <dbReference type="EMBL" id="MBI9115271.1"/>
    </source>
</evidence>
<evidence type="ECO:0000313" key="2">
    <source>
        <dbReference type="Proteomes" id="UP000602087"/>
    </source>
</evidence>
<dbReference type="RefSeq" id="WP_198733842.1">
    <property type="nucleotide sequence ID" value="NZ_JAEINH010000007.1"/>
</dbReference>
<gene>
    <name evidence="1" type="ORF">JAV76_09640</name>
</gene>
<comment type="caution">
    <text evidence="1">The sequence shown here is derived from an EMBL/GenBank/DDBJ whole genome shotgun (WGS) entry which is preliminary data.</text>
</comment>
<accession>A0A934MBF8</accession>
<keyword evidence="2" id="KW-1185">Reference proteome</keyword>
<organism evidence="1 2">
    <name type="scientific">Sanguibacter suaedae</name>
    <dbReference type="NCBI Taxonomy" id="2795737"/>
    <lineage>
        <taxon>Bacteria</taxon>
        <taxon>Bacillati</taxon>
        <taxon>Actinomycetota</taxon>
        <taxon>Actinomycetes</taxon>
        <taxon>Micrococcales</taxon>
        <taxon>Sanguibacteraceae</taxon>
        <taxon>Sanguibacter</taxon>
    </lineage>
</organism>
<dbReference type="AlphaFoldDB" id="A0A934MBF8"/>
<name>A0A934MBF8_9MICO</name>
<reference evidence="1" key="1">
    <citation type="submission" date="2020-12" db="EMBL/GenBank/DDBJ databases">
        <title>Sanguibacter suaedae sp. nov., isolated from Suaeda aralocaspica.</title>
        <authorList>
            <person name="Ma Q."/>
        </authorList>
    </citation>
    <scope>NUCLEOTIDE SEQUENCE</scope>
    <source>
        <strain evidence="1">YZGR15</strain>
    </source>
</reference>
<dbReference type="Proteomes" id="UP000602087">
    <property type="component" value="Unassembled WGS sequence"/>
</dbReference>
<dbReference type="EMBL" id="JAEINH010000007">
    <property type="protein sequence ID" value="MBI9115271.1"/>
    <property type="molecule type" value="Genomic_DNA"/>
</dbReference>